<dbReference type="InterPro" id="IPR037187">
    <property type="entry name" value="DnaK_N"/>
</dbReference>
<evidence type="ECO:0000256" key="1">
    <source>
        <dbReference type="ARBA" id="ARBA00022723"/>
    </source>
</evidence>
<dbReference type="GO" id="GO:0008270">
    <property type="term" value="F:zinc ion binding"/>
    <property type="evidence" value="ECO:0007669"/>
    <property type="project" value="UniProtKB-KW"/>
</dbReference>
<name>A0AA96CME8_9BACT</name>
<dbReference type="PROSITE" id="PS01102">
    <property type="entry name" value="ZF_DKSA_1"/>
    <property type="match status" value="1"/>
</dbReference>
<sequence length="131" mass="15041">MANKSQIDELKAILLERRETILSNVRNSRESIDQLKDQDLNDDLDYADFVSDSFKEGMIANHQLDELNQIEEALKKIKASTYGICDMCGVNIPIGRLKAKPFAKFCTECRTVYEQEQQKELHIDKKSLSSK</sequence>
<accession>A0AA96CME8</accession>
<dbReference type="EMBL" id="CP134844">
    <property type="protein sequence ID" value="WNL12141.1"/>
    <property type="molecule type" value="Genomic_DNA"/>
</dbReference>
<reference evidence="7" key="1">
    <citation type="submission" date="2023-09" db="EMBL/GenBank/DDBJ databases">
        <title>Characterization of Arcobacter Isolates from Retail Chicken Sold in Supermarkets in Tbilisi, Georgia.</title>
        <authorList>
            <person name="Matthias R."/>
            <person name="Zautner A.E."/>
        </authorList>
    </citation>
    <scope>NUCLEOTIDE SEQUENCE</scope>
    <source>
        <strain evidence="7">LEO 109</strain>
    </source>
</reference>
<keyword evidence="5" id="KW-0175">Coiled coil</keyword>
<evidence type="ECO:0000256" key="3">
    <source>
        <dbReference type="ARBA" id="ARBA00022833"/>
    </source>
</evidence>
<dbReference type="NCBIfam" id="NF033459">
    <property type="entry name" value="DksA_like"/>
    <property type="match status" value="1"/>
</dbReference>
<evidence type="ECO:0000259" key="6">
    <source>
        <dbReference type="Pfam" id="PF01258"/>
    </source>
</evidence>
<dbReference type="PROSITE" id="PS51128">
    <property type="entry name" value="ZF_DKSA_2"/>
    <property type="match status" value="1"/>
</dbReference>
<dbReference type="AlphaFoldDB" id="A0AA96CME8"/>
<keyword evidence="3" id="KW-0862">Zinc</keyword>
<proteinExistence type="predicted"/>
<dbReference type="SUPFAM" id="SSF57716">
    <property type="entry name" value="Glucocorticoid receptor-like (DNA-binding domain)"/>
    <property type="match status" value="1"/>
</dbReference>
<dbReference type="PANTHER" id="PTHR33823:SF4">
    <property type="entry name" value="GENERAL STRESS PROTEIN 16O"/>
    <property type="match status" value="1"/>
</dbReference>
<feature type="zinc finger region" description="dksA C4-type" evidence="4">
    <location>
        <begin position="85"/>
        <end position="109"/>
    </location>
</feature>
<evidence type="ECO:0000256" key="4">
    <source>
        <dbReference type="PROSITE-ProRule" id="PRU00510"/>
    </source>
</evidence>
<dbReference type="SUPFAM" id="SSF109635">
    <property type="entry name" value="DnaK suppressor protein DksA, alpha-hairpin domain"/>
    <property type="match status" value="1"/>
</dbReference>
<dbReference type="InterPro" id="IPR000962">
    <property type="entry name" value="Znf_DskA_TraR"/>
</dbReference>
<dbReference type="InterPro" id="IPR020458">
    <property type="entry name" value="Znf_DskA_TraR_CS"/>
</dbReference>
<keyword evidence="1" id="KW-0479">Metal-binding</keyword>
<evidence type="ECO:0000256" key="2">
    <source>
        <dbReference type="ARBA" id="ARBA00022771"/>
    </source>
</evidence>
<organism evidence="7">
    <name type="scientific">Arcobacter sp. AZ-2023</name>
    <dbReference type="NCBI Taxonomy" id="3074453"/>
    <lineage>
        <taxon>Bacteria</taxon>
        <taxon>Pseudomonadati</taxon>
        <taxon>Campylobacterota</taxon>
        <taxon>Epsilonproteobacteria</taxon>
        <taxon>Campylobacterales</taxon>
        <taxon>Arcobacteraceae</taxon>
        <taxon>Arcobacter</taxon>
    </lineage>
</organism>
<feature type="coiled-coil region" evidence="5">
    <location>
        <begin position="18"/>
        <end position="80"/>
    </location>
</feature>
<dbReference type="PANTHER" id="PTHR33823">
    <property type="entry name" value="RNA POLYMERASE-BINDING TRANSCRIPTION FACTOR DKSA-RELATED"/>
    <property type="match status" value="1"/>
</dbReference>
<evidence type="ECO:0000256" key="5">
    <source>
        <dbReference type="SAM" id="Coils"/>
    </source>
</evidence>
<gene>
    <name evidence="7" type="primary">dksA</name>
    <name evidence="7" type="ORF">RJG52_09545</name>
</gene>
<keyword evidence="2" id="KW-0863">Zinc-finger</keyword>
<evidence type="ECO:0000313" key="7">
    <source>
        <dbReference type="EMBL" id="WNL12141.1"/>
    </source>
</evidence>
<dbReference type="Gene3D" id="1.20.120.910">
    <property type="entry name" value="DksA, coiled-coil domain"/>
    <property type="match status" value="1"/>
</dbReference>
<dbReference type="Pfam" id="PF01258">
    <property type="entry name" value="zf-dskA_traR"/>
    <property type="match status" value="1"/>
</dbReference>
<feature type="domain" description="Zinc finger DksA/TraR C4-type" evidence="6">
    <location>
        <begin position="81"/>
        <end position="115"/>
    </location>
</feature>
<protein>
    <submittedName>
        <fullName evidence="7">RNA polymerase-binding protein DksA</fullName>
    </submittedName>
</protein>